<keyword evidence="1" id="KW-0472">Membrane</keyword>
<reference evidence="4 5" key="1">
    <citation type="submission" date="2021-01" db="EMBL/GenBank/DDBJ databases">
        <title>C459-1 draft genome sequence.</title>
        <authorList>
            <person name="Zhang X.-F."/>
        </authorList>
    </citation>
    <scope>NUCLEOTIDE SEQUENCE [LARGE SCALE GENOMIC DNA]</scope>
    <source>
        <strain evidence="5">C459-1</strain>
    </source>
</reference>
<sequence length="860" mass="99310">MQLIRTSALAVLFIFLQIIGFAKSPSLTKAPVPDWIRQKEVPSKMPDLEDISDGYYFESIEYQVNLSLQSRFYRTVKVLTENAGAENAGQIHISFVPQYQTLVLHELYLLRDGKRLDRLNLSKFELLASETELSRSIYNGTYSAYLLLDDLRKDDKIVMSYSVVGFNPVFGGRFFDSYVLQGFEPTGALHINYIVPKQRKLYFKTFLGADSPKEKDLGTAISYYWEMPSTTHVAYDFNTPIWYPTRQRMECSEFEKWSDVAKWADDVNPIPLPAATGKLREFADQLWLKAKKDSIAYVKEVADFVQNEIRYMGVEVGEYSHRANEPEKVFAQRYGDCKDKSVLMATMLKHRGIKSRLVLVNSWEEYNMETYLPSPNAFNHMVLYFILNDRGQYIDPTITNQGGNIRDRYFPFYGKVLHVQPGGKMYDTEKIVSGNTRIEERFHIQKDGTAILDVLTIYTGANAENTRSYFKQTAKNQIEKSNIEYYQKLYKQVKKRTPLHLEDDIANNVFRVKESYTIDKIIELDPTTNRSTVYAYASSLSLYIPEIIEPRTTPIALSYPLALEHDVYIINPNSVNVPALSENIYESRDSYYFGKSITTNNDTLKVAFRLGFHDTHVKVDQVDEFMSDFSDLNNIFTCAVYMDDDGFVTGSNTQNKTNWWAVSIFLVLLALFTWLTIKYYHKRSASSVIYLYDNAEYDAVGGWLILLALALFASPLRVFFNLMVPYMFSLQVWNTFGYYTEMSKTLLSALLVFEFVINTLIFFLSCYCFYLLIKRRDIFPQTLLALLLLQIVFTILDTVAASVLFSKPPETFSEYAEIFRTIIFGIIWILYLLNSTRVKGTFVVKANDKVEVLPTEDIRP</sequence>
<dbReference type="SUPFAM" id="SSF54001">
    <property type="entry name" value="Cysteine proteinases"/>
    <property type="match status" value="1"/>
</dbReference>
<organism evidence="4 5">
    <name type="scientific">Sphingobacterium faecale</name>
    <dbReference type="NCBI Taxonomy" id="2803775"/>
    <lineage>
        <taxon>Bacteria</taxon>
        <taxon>Pseudomonadati</taxon>
        <taxon>Bacteroidota</taxon>
        <taxon>Sphingobacteriia</taxon>
        <taxon>Sphingobacteriales</taxon>
        <taxon>Sphingobacteriaceae</taxon>
        <taxon>Sphingobacterium</taxon>
    </lineage>
</organism>
<dbReference type="Pfam" id="PF01841">
    <property type="entry name" value="Transglut_core"/>
    <property type="match status" value="1"/>
</dbReference>
<keyword evidence="1" id="KW-1133">Transmembrane helix</keyword>
<feature type="transmembrane region" description="Helical" evidence="1">
    <location>
        <begin position="701"/>
        <end position="726"/>
    </location>
</feature>
<dbReference type="Gene3D" id="2.60.40.3140">
    <property type="match status" value="1"/>
</dbReference>
<proteinExistence type="predicted"/>
<feature type="transmembrane region" description="Helical" evidence="1">
    <location>
        <begin position="659"/>
        <end position="680"/>
    </location>
</feature>
<feature type="transmembrane region" description="Helical" evidence="1">
    <location>
        <begin position="746"/>
        <end position="772"/>
    </location>
</feature>
<dbReference type="RefSeq" id="WP_202102500.1">
    <property type="nucleotide sequence ID" value="NZ_JAERTY010000004.1"/>
</dbReference>
<dbReference type="InterPro" id="IPR038765">
    <property type="entry name" value="Papain-like_cys_pep_sf"/>
</dbReference>
<comment type="caution">
    <text evidence="4">The sequence shown here is derived from an EMBL/GenBank/DDBJ whole genome shotgun (WGS) entry which is preliminary data.</text>
</comment>
<feature type="domain" description="DUF3857" evidence="3">
    <location>
        <begin position="70"/>
        <end position="227"/>
    </location>
</feature>
<dbReference type="Proteomes" id="UP000625283">
    <property type="component" value="Unassembled WGS sequence"/>
</dbReference>
<evidence type="ECO:0000259" key="2">
    <source>
        <dbReference type="Pfam" id="PF01841"/>
    </source>
</evidence>
<dbReference type="Pfam" id="PF10754">
    <property type="entry name" value="DUF2569"/>
    <property type="match status" value="1"/>
</dbReference>
<dbReference type="Pfam" id="PF12969">
    <property type="entry name" value="DUF3857"/>
    <property type="match status" value="1"/>
</dbReference>
<evidence type="ECO:0000259" key="3">
    <source>
        <dbReference type="Pfam" id="PF12969"/>
    </source>
</evidence>
<evidence type="ECO:0000313" key="4">
    <source>
        <dbReference type="EMBL" id="MBL1408732.1"/>
    </source>
</evidence>
<dbReference type="InterPro" id="IPR024618">
    <property type="entry name" value="DUF3857"/>
</dbReference>
<dbReference type="InterPro" id="IPR019690">
    <property type="entry name" value="DUF2569"/>
</dbReference>
<dbReference type="EMBL" id="JAERTY010000004">
    <property type="protein sequence ID" value="MBL1408732.1"/>
    <property type="molecule type" value="Genomic_DNA"/>
</dbReference>
<feature type="transmembrane region" description="Helical" evidence="1">
    <location>
        <begin position="784"/>
        <end position="806"/>
    </location>
</feature>
<name>A0ABS1R200_9SPHI</name>
<dbReference type="InterPro" id="IPR002931">
    <property type="entry name" value="Transglutaminase-like"/>
</dbReference>
<dbReference type="Gene3D" id="3.10.620.30">
    <property type="match status" value="1"/>
</dbReference>
<gene>
    <name evidence="4" type="ORF">JKG61_08230</name>
</gene>
<feature type="transmembrane region" description="Helical" evidence="1">
    <location>
        <begin position="818"/>
        <end position="834"/>
    </location>
</feature>
<evidence type="ECO:0000313" key="5">
    <source>
        <dbReference type="Proteomes" id="UP000625283"/>
    </source>
</evidence>
<protein>
    <submittedName>
        <fullName evidence="4">DUF3857 domain-containing protein</fullName>
    </submittedName>
</protein>
<evidence type="ECO:0000256" key="1">
    <source>
        <dbReference type="SAM" id="Phobius"/>
    </source>
</evidence>
<accession>A0ABS1R200</accession>
<keyword evidence="5" id="KW-1185">Reference proteome</keyword>
<feature type="domain" description="Transglutaminase-like" evidence="2">
    <location>
        <begin position="282"/>
        <end position="383"/>
    </location>
</feature>
<keyword evidence="1" id="KW-0812">Transmembrane</keyword>